<proteinExistence type="predicted"/>
<comment type="caution">
    <text evidence="5">The sequence shown here is derived from an EMBL/GenBank/DDBJ whole genome shotgun (WGS) entry which is preliminary data.</text>
</comment>
<organism evidence="5 6">
    <name type="scientific">Leucobacter komagatae</name>
    <dbReference type="NCBI Taxonomy" id="55969"/>
    <lineage>
        <taxon>Bacteria</taxon>
        <taxon>Bacillati</taxon>
        <taxon>Actinomycetota</taxon>
        <taxon>Actinomycetes</taxon>
        <taxon>Micrococcales</taxon>
        <taxon>Microbacteriaceae</taxon>
        <taxon>Leucobacter</taxon>
    </lineage>
</organism>
<evidence type="ECO:0000259" key="3">
    <source>
        <dbReference type="Pfam" id="PF09972"/>
    </source>
</evidence>
<feature type="domain" description="Predicted membrane protein YciQ-like C-terminal" evidence="4">
    <location>
        <begin position="285"/>
        <end position="531"/>
    </location>
</feature>
<feature type="transmembrane region" description="Helical" evidence="1">
    <location>
        <begin position="248"/>
        <end position="269"/>
    </location>
</feature>
<keyword evidence="1" id="KW-0472">Membrane</keyword>
<accession>A0A0D0ILM7</accession>
<gene>
    <name evidence="5" type="ORF">SD72_11340</name>
</gene>
<keyword evidence="1" id="KW-1133">Transmembrane helix</keyword>
<protein>
    <recommendedName>
        <fullName evidence="7">Membrane protein DUF2207</fullName>
    </recommendedName>
</protein>
<keyword evidence="1" id="KW-0812">Transmembrane</keyword>
<feature type="domain" description="DUF2207" evidence="3">
    <location>
        <begin position="55"/>
        <end position="191"/>
    </location>
</feature>
<name>A0A0D0ILM7_9MICO</name>
<keyword evidence="6" id="KW-1185">Reference proteome</keyword>
<evidence type="ECO:0000256" key="2">
    <source>
        <dbReference type="SAM" id="SignalP"/>
    </source>
</evidence>
<dbReference type="InterPro" id="IPR018702">
    <property type="entry name" value="DUF2207"/>
</dbReference>
<feature type="transmembrane region" description="Helical" evidence="1">
    <location>
        <begin position="413"/>
        <end position="435"/>
    </location>
</feature>
<evidence type="ECO:0000313" key="6">
    <source>
        <dbReference type="Proteomes" id="UP000032120"/>
    </source>
</evidence>
<dbReference type="InterPro" id="IPR048389">
    <property type="entry name" value="YciQ-like_C"/>
</dbReference>
<reference evidence="5 6" key="1">
    <citation type="submission" date="2015-01" db="EMBL/GenBank/DDBJ databases">
        <title>Draft genome sequence of Leucobacter komagatae strain VKM ST2845.</title>
        <authorList>
            <person name="Karlyshev A.V."/>
            <person name="Kudryashova E.B."/>
        </authorList>
    </citation>
    <scope>NUCLEOTIDE SEQUENCE [LARGE SCALE GENOMIC DNA]</scope>
    <source>
        <strain evidence="5 6">VKM ST2845</strain>
    </source>
</reference>
<evidence type="ECO:0000259" key="4">
    <source>
        <dbReference type="Pfam" id="PF20990"/>
    </source>
</evidence>
<feature type="chain" id="PRO_5002212343" description="Membrane protein DUF2207" evidence="2">
    <location>
        <begin position="31"/>
        <end position="603"/>
    </location>
</feature>
<keyword evidence="2" id="KW-0732">Signal</keyword>
<dbReference type="OrthoDB" id="4973253at2"/>
<evidence type="ECO:0008006" key="7">
    <source>
        <dbReference type="Google" id="ProtNLM"/>
    </source>
</evidence>
<dbReference type="Proteomes" id="UP000032120">
    <property type="component" value="Unassembled WGS sequence"/>
</dbReference>
<feature type="signal peptide" evidence="2">
    <location>
        <begin position="1"/>
        <end position="30"/>
    </location>
</feature>
<evidence type="ECO:0000313" key="5">
    <source>
        <dbReference type="EMBL" id="KIP52042.1"/>
    </source>
</evidence>
<dbReference type="EMBL" id="JXSQ01000016">
    <property type="protein sequence ID" value="KIP52042.1"/>
    <property type="molecule type" value="Genomic_DNA"/>
</dbReference>
<sequence length="603" mass="63849">MRKLLRSASLACAMAGVVLLALFGATPAQADTDDFVYDSWHVEYRLGTDAEGVAVANVTETLSPRFPETDQNRGIVRGIPIDYEGVGTDPRDFSVTDAAGEPVPFEIEDEDGYRIVLVGDDSFVHGSQTYVVSYALSNVVLARDDGTADEFYWDVMDFEHEQPVAKFSAEFAFTPELAGALDGNMRCYAGPPRSTEECALSGAGTLADPITLSGISLDAKEGVTVAVGMAPGTVQQPPQRLPNFALDGLPMIIGGGGLATGIASAVAVSRFKGRRRTARGTVIAQYDVPSDLPPLIAGPVFGEPVREPVTAEIVHLAVIGATQLAEETPETKKKKKKKPVQVVRVVDPARAVDPLDAATLEALVPGAQPGLSRALPAESEEFASAMSALDAEGKQAAVDRGYLERVRVPGARAFGYATLAISAVLAGLGIAGLIFRGSPLPLLFVFGALLTAALAMYALAKHQVHTERGAEAREYLQGVKLFIEVAEEDRIKTLQSYSGAERREVDSVEVIHLYERLLPYAMLFNLEKEWSGVLQARYTAMPDYQPHWYPGIAVYGLAGFSESLSRYTDVVTSSVSYTSSSAGGSTGGGFAGGGGGGGFSGGR</sequence>
<dbReference type="AlphaFoldDB" id="A0A0D0ILM7"/>
<evidence type="ECO:0000256" key="1">
    <source>
        <dbReference type="SAM" id="Phobius"/>
    </source>
</evidence>
<dbReference type="Pfam" id="PF20990">
    <property type="entry name" value="DUF2207_C"/>
    <property type="match status" value="1"/>
</dbReference>
<dbReference type="Pfam" id="PF09972">
    <property type="entry name" value="DUF2207"/>
    <property type="match status" value="1"/>
</dbReference>
<dbReference type="RefSeq" id="WP_042544586.1">
    <property type="nucleotide sequence ID" value="NZ_JXSQ01000016.1"/>
</dbReference>
<feature type="transmembrane region" description="Helical" evidence="1">
    <location>
        <begin position="441"/>
        <end position="460"/>
    </location>
</feature>